<sequence length="49" mass="5775">MPEIKPSFKLLLRFNLYIKNKNICFKCFDKSAKSGENSINTILGRLRRK</sequence>
<evidence type="ECO:0000313" key="2">
    <source>
        <dbReference type="Proteomes" id="UP000018934"/>
    </source>
</evidence>
<evidence type="ECO:0000313" key="1">
    <source>
        <dbReference type="EMBL" id="AHF11198.1"/>
    </source>
</evidence>
<accession>A0ABM5P9N7</accession>
<dbReference type="Proteomes" id="UP000018934">
    <property type="component" value="Chromosome"/>
</dbReference>
<organism evidence="1 2">
    <name type="scientific">Dehalobacter restrictus (strain DSM 9455 / PER-K23)</name>
    <dbReference type="NCBI Taxonomy" id="871738"/>
    <lineage>
        <taxon>Bacteria</taxon>
        <taxon>Bacillati</taxon>
        <taxon>Bacillota</taxon>
        <taxon>Clostridia</taxon>
        <taxon>Eubacteriales</taxon>
        <taxon>Desulfitobacteriaceae</taxon>
        <taxon>Dehalobacter</taxon>
    </lineage>
</organism>
<proteinExistence type="predicted"/>
<evidence type="ECO:0008006" key="3">
    <source>
        <dbReference type="Google" id="ProtNLM"/>
    </source>
</evidence>
<gene>
    <name evidence="1" type="ORF">DEHRE_01035</name>
</gene>
<name>A0ABM5P9N7_DEHRP</name>
<reference evidence="1 2" key="1">
    <citation type="journal article" date="2013" name="Stand. Genomic Sci.">
        <title>Complete genome sequence of Dehalobacter restrictus PER-K23(T.).</title>
        <authorList>
            <person name="Kruse T."/>
            <person name="Maillard J."/>
            <person name="Goodwin L."/>
            <person name="Woyke T."/>
            <person name="Teshima H."/>
            <person name="Bruce D."/>
            <person name="Detter C."/>
            <person name="Tapia R."/>
            <person name="Han C."/>
            <person name="Huntemann M."/>
            <person name="Wei C.L."/>
            <person name="Han J."/>
            <person name="Chen A."/>
            <person name="Kyrpides N."/>
            <person name="Szeto E."/>
            <person name="Markowitz V."/>
            <person name="Ivanova N."/>
            <person name="Pagani I."/>
            <person name="Pati A."/>
            <person name="Pitluck S."/>
            <person name="Nolan M."/>
            <person name="Holliger C."/>
            <person name="Smidt H."/>
        </authorList>
    </citation>
    <scope>NUCLEOTIDE SEQUENCE [LARGE SCALE GENOMIC DNA]</scope>
    <source>
        <strain evidence="2">DSM 9455</strain>
    </source>
</reference>
<protein>
    <recommendedName>
        <fullName evidence="3">Transposase</fullName>
    </recommendedName>
</protein>
<dbReference type="EMBL" id="CP007033">
    <property type="protein sequence ID" value="AHF11198.1"/>
    <property type="molecule type" value="Genomic_DNA"/>
</dbReference>
<keyword evidence="2" id="KW-1185">Reference proteome</keyword>